<name>A0ABP9QBF3_9RHOO</name>
<evidence type="ECO:0000313" key="1">
    <source>
        <dbReference type="EMBL" id="GAA5159210.1"/>
    </source>
</evidence>
<dbReference type="Proteomes" id="UP001500547">
    <property type="component" value="Unassembled WGS sequence"/>
</dbReference>
<gene>
    <name evidence="1" type="ORF">GCM10025770_05050</name>
</gene>
<keyword evidence="2" id="KW-1185">Reference proteome</keyword>
<proteinExistence type="predicted"/>
<evidence type="ECO:0000313" key="2">
    <source>
        <dbReference type="Proteomes" id="UP001500547"/>
    </source>
</evidence>
<sequence length="112" mass="12341">MHGSLHEITQLRVDESMSGQRTKFYKARGNDGQAEMAATTARASVACMQVAVITDFQPLGFQNCEPFPDQIGRCAHEGSFGRYRAMDIICATQNTKVMPMLPTLKLTQVASE</sequence>
<dbReference type="EMBL" id="BAABLD010000002">
    <property type="protein sequence ID" value="GAA5159210.1"/>
    <property type="molecule type" value="Genomic_DNA"/>
</dbReference>
<accession>A0ABP9QBF3</accession>
<protein>
    <submittedName>
        <fullName evidence="1">Uncharacterized protein</fullName>
    </submittedName>
</protein>
<comment type="caution">
    <text evidence="1">The sequence shown here is derived from an EMBL/GenBank/DDBJ whole genome shotgun (WGS) entry which is preliminary data.</text>
</comment>
<reference evidence="2" key="1">
    <citation type="journal article" date="2019" name="Int. J. Syst. Evol. Microbiol.">
        <title>The Global Catalogue of Microorganisms (GCM) 10K type strain sequencing project: providing services to taxonomists for standard genome sequencing and annotation.</title>
        <authorList>
            <consortium name="The Broad Institute Genomics Platform"/>
            <consortium name="The Broad Institute Genome Sequencing Center for Infectious Disease"/>
            <person name="Wu L."/>
            <person name="Ma J."/>
        </authorList>
    </citation>
    <scope>NUCLEOTIDE SEQUENCE [LARGE SCALE GENOMIC DNA]</scope>
    <source>
        <strain evidence="2">JCM 18715</strain>
    </source>
</reference>
<organism evidence="1 2">
    <name type="scientific">Viridibacterium curvum</name>
    <dbReference type="NCBI Taxonomy" id="1101404"/>
    <lineage>
        <taxon>Bacteria</taxon>
        <taxon>Pseudomonadati</taxon>
        <taxon>Pseudomonadota</taxon>
        <taxon>Betaproteobacteria</taxon>
        <taxon>Rhodocyclales</taxon>
        <taxon>Rhodocyclaceae</taxon>
        <taxon>Viridibacterium</taxon>
    </lineage>
</organism>